<evidence type="ECO:0000313" key="2">
    <source>
        <dbReference type="Proteomes" id="UP000774283"/>
    </source>
</evidence>
<organism evidence="1 2">
    <name type="scientific">Sanguibacter hominis ATCC BAA-789</name>
    <dbReference type="NCBI Taxonomy" id="1312740"/>
    <lineage>
        <taxon>Bacteria</taxon>
        <taxon>Bacillati</taxon>
        <taxon>Actinomycetota</taxon>
        <taxon>Actinomycetes</taxon>
        <taxon>Micrococcales</taxon>
        <taxon>Sanguibacteraceae</taxon>
        <taxon>Sanguibacter</taxon>
    </lineage>
</organism>
<dbReference type="AlphaFoldDB" id="A0A9X5IPM1"/>
<dbReference type="EMBL" id="JAAXOW010000001">
    <property type="protein sequence ID" value="NKX91700.1"/>
    <property type="molecule type" value="Genomic_DNA"/>
</dbReference>
<proteinExistence type="predicted"/>
<sequence length="181" mass="18619">MTSGAVPGAADELPDDVSFEIPDDLSGLSMFGETTSKPTVALVLTQVAGADPLAAVCAVAKLEVDVFFAQGVGAVAVCRDLDGDGPAQVAAGISQLISGVPAILVERRENQITATRWLDGERGDDVPAGLLLDGAPDDLEGLLLGTHTLADVKGVLQAGQYSRLKAARLLTSLARKARKKS</sequence>
<accession>A0A9X5IPM1</accession>
<evidence type="ECO:0000313" key="1">
    <source>
        <dbReference type="EMBL" id="NKX91700.1"/>
    </source>
</evidence>
<keyword evidence="2" id="KW-1185">Reference proteome</keyword>
<gene>
    <name evidence="1" type="ORF">HF995_00165</name>
</gene>
<protein>
    <submittedName>
        <fullName evidence="1">Uncharacterized protein</fullName>
    </submittedName>
</protein>
<dbReference type="Proteomes" id="UP000774283">
    <property type="component" value="Unassembled WGS sequence"/>
</dbReference>
<reference evidence="1 2" key="1">
    <citation type="submission" date="2020-04" db="EMBL/GenBank/DDBJ databases">
        <title>MicrobeNet Type strains.</title>
        <authorList>
            <person name="Nicholson A.C."/>
        </authorList>
    </citation>
    <scope>NUCLEOTIDE SEQUENCE [LARGE SCALE GENOMIC DNA]</scope>
    <source>
        <strain evidence="1 2">ATCC BAA-789</strain>
    </source>
</reference>
<name>A0A9X5IPM1_9MICO</name>
<comment type="caution">
    <text evidence="1">The sequence shown here is derived from an EMBL/GenBank/DDBJ whole genome shotgun (WGS) entry which is preliminary data.</text>
</comment>
<dbReference type="RefSeq" id="WP_168445833.1">
    <property type="nucleotide sequence ID" value="NZ_JAAXOW010000001.1"/>
</dbReference>